<dbReference type="RefSeq" id="WP_123665217.1">
    <property type="nucleotide sequence ID" value="NZ_RJKE01000001.1"/>
</dbReference>
<dbReference type="EMBL" id="RJKE01000001">
    <property type="protein sequence ID" value="ROO85750.1"/>
    <property type="molecule type" value="Genomic_DNA"/>
</dbReference>
<keyword evidence="2" id="KW-1185">Reference proteome</keyword>
<comment type="caution">
    <text evidence="1">The sequence shown here is derived from an EMBL/GenBank/DDBJ whole genome shotgun (WGS) entry which is preliminary data.</text>
</comment>
<dbReference type="AlphaFoldDB" id="A0A3N1CWS2"/>
<evidence type="ECO:0008006" key="3">
    <source>
        <dbReference type="Google" id="ProtNLM"/>
    </source>
</evidence>
<accession>A0A3N1CWS2</accession>
<dbReference type="OrthoDB" id="3536154at2"/>
<dbReference type="PROSITE" id="PS51257">
    <property type="entry name" value="PROKAR_LIPOPROTEIN"/>
    <property type="match status" value="1"/>
</dbReference>
<reference evidence="1 2" key="1">
    <citation type="submission" date="2018-11" db="EMBL/GenBank/DDBJ databases">
        <title>Sequencing the genomes of 1000 actinobacteria strains.</title>
        <authorList>
            <person name="Klenk H.-P."/>
        </authorList>
    </citation>
    <scope>NUCLEOTIDE SEQUENCE [LARGE SCALE GENOMIC DNA]</scope>
    <source>
        <strain evidence="1 2">DSM 44254</strain>
    </source>
</reference>
<name>A0A3N1CWS2_9ACTN</name>
<dbReference type="Proteomes" id="UP000272400">
    <property type="component" value="Unassembled WGS sequence"/>
</dbReference>
<organism evidence="1 2">
    <name type="scientific">Actinocorallia herbida</name>
    <dbReference type="NCBI Taxonomy" id="58109"/>
    <lineage>
        <taxon>Bacteria</taxon>
        <taxon>Bacillati</taxon>
        <taxon>Actinomycetota</taxon>
        <taxon>Actinomycetes</taxon>
        <taxon>Streptosporangiales</taxon>
        <taxon>Thermomonosporaceae</taxon>
        <taxon>Actinocorallia</taxon>
    </lineage>
</organism>
<sequence length="186" mass="18911">MRTCAVLAALLLTAACGTSDGGDVRLVVSANPGAAAGAAEVPLTVILSTAWSGGIGSDIPGQKFCRDLRERGGKPVEGQVSCRFTAPRGTVVNLTATVRDRHPSLVVDGSNERLTLCENGSFSAATRTATCTITLTTGTVLCLEDGMGEPIASGWVRGGHARLPATAPPGFVFGPYTAPSLEGLLG</sequence>
<proteinExistence type="predicted"/>
<gene>
    <name evidence="1" type="ORF">EDD29_3299</name>
</gene>
<evidence type="ECO:0000313" key="2">
    <source>
        <dbReference type="Proteomes" id="UP000272400"/>
    </source>
</evidence>
<protein>
    <recommendedName>
        <fullName evidence="3">Lipoprotein</fullName>
    </recommendedName>
</protein>
<evidence type="ECO:0000313" key="1">
    <source>
        <dbReference type="EMBL" id="ROO85750.1"/>
    </source>
</evidence>